<dbReference type="PANTHER" id="PTHR23198:SF19">
    <property type="entry name" value="NUCLEAR PORE COMPLEX PROTEIN NUP98A-LIKE ISOFORM X1"/>
    <property type="match status" value="1"/>
</dbReference>
<evidence type="ECO:0000313" key="11">
    <source>
        <dbReference type="Proteomes" id="UP001291623"/>
    </source>
</evidence>
<evidence type="ECO:0000259" key="9">
    <source>
        <dbReference type="PROSITE" id="PS51434"/>
    </source>
</evidence>
<dbReference type="Gene3D" id="3.30.1610.10">
    <property type="entry name" value="Peptidase S59, nucleoporin"/>
    <property type="match status" value="1"/>
</dbReference>
<keyword evidence="7" id="KW-0539">Nucleus</keyword>
<dbReference type="SUPFAM" id="SSF82215">
    <property type="entry name" value="C-terminal autoproteolytic domain of nucleoporin nup98"/>
    <property type="match status" value="1"/>
</dbReference>
<keyword evidence="4" id="KW-0653">Protein transport</keyword>
<dbReference type="Proteomes" id="UP001291623">
    <property type="component" value="Unassembled WGS sequence"/>
</dbReference>
<evidence type="ECO:0000256" key="8">
    <source>
        <dbReference type="ARBA" id="ARBA00065263"/>
    </source>
</evidence>
<dbReference type="GO" id="GO:0034398">
    <property type="term" value="P:telomere tethering at nuclear periphery"/>
    <property type="evidence" value="ECO:0007669"/>
    <property type="project" value="TreeGrafter"/>
</dbReference>
<dbReference type="GO" id="GO:0006405">
    <property type="term" value="P:RNA export from nucleus"/>
    <property type="evidence" value="ECO:0007669"/>
    <property type="project" value="TreeGrafter"/>
</dbReference>
<dbReference type="Pfam" id="PF04096">
    <property type="entry name" value="Nucleoporin2"/>
    <property type="match status" value="1"/>
</dbReference>
<comment type="subunit">
    <text evidence="8">Part of the nuclear pore complex (NPC). The NPC has an eight-fold symmetrical structure comprising a central transport channel and two rings, the cytoplasmic and nuclear rings, to which eight filaments are attached. The cytoplasmic filaments have loose ends, while the nuclear filaments are joined in a distal ring, forming a nuclear basket. NPCs are highly dynamic in configuration and composition, and can be devided in 3 subcomplexes, the NUP62 subcomplex, the NUP107-160 subcomplex and the NUP93 subcomplex, containing approximately 30 different nucleoporin proteins.</text>
</comment>
<evidence type="ECO:0000256" key="3">
    <source>
        <dbReference type="ARBA" id="ARBA00022816"/>
    </source>
</evidence>
<evidence type="ECO:0000256" key="5">
    <source>
        <dbReference type="ARBA" id="ARBA00023010"/>
    </source>
</evidence>
<dbReference type="GO" id="GO:0000973">
    <property type="term" value="P:post-transcriptional tethering of RNA polymerase II gene DNA at nuclear periphery"/>
    <property type="evidence" value="ECO:0007669"/>
    <property type="project" value="TreeGrafter"/>
</dbReference>
<evidence type="ECO:0000256" key="7">
    <source>
        <dbReference type="ARBA" id="ARBA00023242"/>
    </source>
</evidence>
<dbReference type="GO" id="GO:0008139">
    <property type="term" value="F:nuclear localization sequence binding"/>
    <property type="evidence" value="ECO:0007669"/>
    <property type="project" value="TreeGrafter"/>
</dbReference>
<dbReference type="GO" id="GO:0003723">
    <property type="term" value="F:RNA binding"/>
    <property type="evidence" value="ECO:0007669"/>
    <property type="project" value="TreeGrafter"/>
</dbReference>
<feature type="domain" description="Peptidase S59" evidence="9">
    <location>
        <begin position="114"/>
        <end position="256"/>
    </location>
</feature>
<comment type="subcellular location">
    <subcellularLocation>
        <location evidence="1">Nucleus</location>
        <location evidence="1">Nuclear pore complex</location>
    </subcellularLocation>
</comment>
<keyword evidence="11" id="KW-1185">Reference proteome</keyword>
<name>A0AAE1R874_9SOLA</name>
<evidence type="ECO:0000256" key="1">
    <source>
        <dbReference type="ARBA" id="ARBA00004567"/>
    </source>
</evidence>
<dbReference type="GO" id="GO:0006606">
    <property type="term" value="P:protein import into nucleus"/>
    <property type="evidence" value="ECO:0007669"/>
    <property type="project" value="TreeGrafter"/>
</dbReference>
<dbReference type="FunFam" id="3.30.1610.10:FF:000002">
    <property type="entry name" value="nuclear pore complex protein NUP98A"/>
    <property type="match status" value="1"/>
</dbReference>
<gene>
    <name evidence="10" type="ORF">RND71_032875</name>
</gene>
<dbReference type="GO" id="GO:0017056">
    <property type="term" value="F:structural constituent of nuclear pore"/>
    <property type="evidence" value="ECO:0007669"/>
    <property type="project" value="InterPro"/>
</dbReference>
<evidence type="ECO:0000256" key="4">
    <source>
        <dbReference type="ARBA" id="ARBA00022927"/>
    </source>
</evidence>
<keyword evidence="3" id="KW-0509">mRNA transport</keyword>
<keyword evidence="6" id="KW-0906">Nuclear pore complex</keyword>
<keyword evidence="5" id="KW-0811">Translocation</keyword>
<dbReference type="PROSITE" id="PS51434">
    <property type="entry name" value="NUP_C"/>
    <property type="match status" value="1"/>
</dbReference>
<accession>A0AAE1R874</accession>
<dbReference type="InterPro" id="IPR007230">
    <property type="entry name" value="Nup98_auto-Pept-S59_dom"/>
</dbReference>
<dbReference type="GO" id="GO:0048573">
    <property type="term" value="P:photoperiodism, flowering"/>
    <property type="evidence" value="ECO:0007669"/>
    <property type="project" value="UniProtKB-ARBA"/>
</dbReference>
<sequence length="256" mass="29065">MQVPFFMDKENACGLTTTEIIIIPRENPRDWVRPIAKEFSLGADSCGLSQLKHTSMDRMHDGDKVGDKPNLAPEEMHYDNCGQLKHCFQVSVGSADEAGTDDRDVDAIMPKLQRADYYIVPPIEELISKEKEEAGFCCHVKEFVVGRHGYGSIKFLGETDVRKFDLDSAIHFNCREVIIYMDESKKHPVGQGLNKPAEITLLDVRCINKSTGKEYKDGRAVNKYRDMLIKKAVEQAAEFVSYDPVEGLWKFRVSHF</sequence>
<keyword evidence="2" id="KW-0813">Transport</keyword>
<proteinExistence type="predicted"/>
<evidence type="ECO:0000256" key="2">
    <source>
        <dbReference type="ARBA" id="ARBA00022448"/>
    </source>
</evidence>
<dbReference type="EMBL" id="JAVYJV010000018">
    <property type="protein sequence ID" value="KAK4346536.1"/>
    <property type="molecule type" value="Genomic_DNA"/>
</dbReference>
<dbReference type="InterPro" id="IPR036903">
    <property type="entry name" value="Nup98_auto-Pept-S59_dom_sf"/>
</dbReference>
<dbReference type="InterPro" id="IPR037665">
    <property type="entry name" value="Nucleoporin_S59-like"/>
</dbReference>
<dbReference type="AlphaFoldDB" id="A0AAE1R874"/>
<reference evidence="10" key="1">
    <citation type="submission" date="2023-12" db="EMBL/GenBank/DDBJ databases">
        <title>Genome assembly of Anisodus tanguticus.</title>
        <authorList>
            <person name="Wang Y.-J."/>
        </authorList>
    </citation>
    <scope>NUCLEOTIDE SEQUENCE</scope>
    <source>
        <strain evidence="10">KB-2021</strain>
        <tissue evidence="10">Leaf</tissue>
    </source>
</reference>
<protein>
    <recommendedName>
        <fullName evidence="9">Peptidase S59 domain-containing protein</fullName>
    </recommendedName>
</protein>
<evidence type="ECO:0000256" key="6">
    <source>
        <dbReference type="ARBA" id="ARBA00023132"/>
    </source>
</evidence>
<dbReference type="GO" id="GO:0051028">
    <property type="term" value="P:mRNA transport"/>
    <property type="evidence" value="ECO:0007669"/>
    <property type="project" value="UniProtKB-KW"/>
</dbReference>
<comment type="caution">
    <text evidence="10">The sequence shown here is derived from an EMBL/GenBank/DDBJ whole genome shotgun (WGS) entry which is preliminary data.</text>
</comment>
<evidence type="ECO:0000313" key="10">
    <source>
        <dbReference type="EMBL" id="KAK4346536.1"/>
    </source>
</evidence>
<dbReference type="GO" id="GO:0044614">
    <property type="term" value="C:nuclear pore cytoplasmic filaments"/>
    <property type="evidence" value="ECO:0007669"/>
    <property type="project" value="TreeGrafter"/>
</dbReference>
<organism evidence="10 11">
    <name type="scientific">Anisodus tanguticus</name>
    <dbReference type="NCBI Taxonomy" id="243964"/>
    <lineage>
        <taxon>Eukaryota</taxon>
        <taxon>Viridiplantae</taxon>
        <taxon>Streptophyta</taxon>
        <taxon>Embryophyta</taxon>
        <taxon>Tracheophyta</taxon>
        <taxon>Spermatophyta</taxon>
        <taxon>Magnoliopsida</taxon>
        <taxon>eudicotyledons</taxon>
        <taxon>Gunneridae</taxon>
        <taxon>Pentapetalae</taxon>
        <taxon>asterids</taxon>
        <taxon>lamiids</taxon>
        <taxon>Solanales</taxon>
        <taxon>Solanaceae</taxon>
        <taxon>Solanoideae</taxon>
        <taxon>Hyoscyameae</taxon>
        <taxon>Anisodus</taxon>
    </lineage>
</organism>
<dbReference type="PANTHER" id="PTHR23198">
    <property type="entry name" value="NUCLEOPORIN"/>
    <property type="match status" value="1"/>
</dbReference>